<dbReference type="EMBL" id="LCWV01000004">
    <property type="protein sequence ID" value="PWI73854.1"/>
    <property type="molecule type" value="Genomic_DNA"/>
</dbReference>
<evidence type="ECO:0000256" key="6">
    <source>
        <dbReference type="ARBA" id="ARBA00023136"/>
    </source>
</evidence>
<feature type="transmembrane region" description="Helical" evidence="8">
    <location>
        <begin position="1362"/>
        <end position="1383"/>
    </location>
</feature>
<keyword evidence="6 8" id="KW-0472">Membrane</keyword>
<feature type="transmembrane region" description="Helical" evidence="8">
    <location>
        <begin position="1492"/>
        <end position="1513"/>
    </location>
</feature>
<feature type="compositionally biased region" description="Pro residues" evidence="7">
    <location>
        <begin position="1640"/>
        <end position="1651"/>
    </location>
</feature>
<dbReference type="PRINTS" id="PR00171">
    <property type="entry name" value="SUGRTRNSPORT"/>
</dbReference>
<feature type="compositionally biased region" description="Basic and acidic residues" evidence="7">
    <location>
        <begin position="988"/>
        <end position="1002"/>
    </location>
</feature>
<feature type="compositionally biased region" description="Polar residues" evidence="7">
    <location>
        <begin position="693"/>
        <end position="715"/>
    </location>
</feature>
<dbReference type="SUPFAM" id="SSF103473">
    <property type="entry name" value="MFS general substrate transporter"/>
    <property type="match status" value="1"/>
</dbReference>
<dbReference type="PANTHER" id="PTHR48020">
    <property type="entry name" value="PROTON MYO-INOSITOL COTRANSPORTER"/>
    <property type="match status" value="1"/>
</dbReference>
<dbReference type="GO" id="GO:0016020">
    <property type="term" value="C:membrane"/>
    <property type="evidence" value="ECO:0007669"/>
    <property type="project" value="UniProtKB-SubCell"/>
</dbReference>
<feature type="region of interest" description="Disordered" evidence="7">
    <location>
        <begin position="901"/>
        <end position="1016"/>
    </location>
</feature>
<sequence>MSQLPTLVFVPGAWHKPACYDKIIALLRERHRLKCIAITLPSTTGDPNATFKDDLDAARGAISGETTQGRDVVVIAHSYGGMVGNSAVKGFARSQDAADASTSSSSSSSTDGHVIGIILIASGFTFTGVAFMDPFLGRPPPAWRVNSATGFAELVADPRDFFYHDLPAEEAEHWAAQLTPQSLKALFEGGEHAYAGWQDVPAWLIGTTEDRGLPLVVQRMQVGMAREMGARVEHRELATSHSPFLSRPEETTRLVVEAVEAFAGTSVEGATPVDEATEGRLRAQEALPYYTQMQEHEAQICVLHCGVVSFHAPISLTQVSASLAGDQGTASVSSCLARAGESGCAETRDDNILREGTEMKNKAGLMRFGTAGCGGDDERVPGPPGPMAAKPSRNCIGDGPLQPPALACPSRHISPASPPARIIVPKHSTRRRPALDKAGDLDNLNLGCDAFANSKQPDRPWPAGIDRERHGLADVKGHVGGAARDAAALRSALSSSGAMPFIVLLEKDVAAVAAAAALADPCPGAGAGPGRETLGAHASRDGARLPAAKTCWLSTARRVLDGMAWDGMGWGSPTREGGRWLFSPAAQRRGEDAAEAKSHLAAGGLPMAYLESHRNNLGSTMCDAEMRKGTARRRPEVLAVEARPIPHRRPPLRFPLLVPSVVHPGCWLLVACLRPGVAPCLAVLVAPTLEPSQANTNRSTADPGTVAPASTSTRGISKVHPVGRQAKKQRTRAPRVSVIGITCSIARRHASGAESSSRPAANARKPAALALALLLLHSIKQVPKLDEVQAQNVKVPPGACRLALHVFLQCGHPPIAIAPVRQSKPVGLPRRFRRWAGGPAAALRIPPPASTCRPASSSFDLTHPSSRFFLLLSPERPCRLADDSDSGLAFRLSQRWRDPFPSLRQPARLEPRHGSPPRPGSSSTSETLIRSDRLTFSTSIPIPPRRLPRISSRSSPARQRQRQRQPRPRRRRLQQQQLLSLPQRPRWRRESTTSSRSEDRHVYSSSTEAGYRPRGPEPYVNINSNIEAKIKNPLIGIPRRTLLADVDTFCRSKGLEAHRHILRKGALVAQDPTGYEDITGEEALTDEEIESLRGEVLHKWRIPRVLYLTIITCSIGAAVQGWDQTGSNGANLDFPRAFGIGSASIHDNVIVGLVNAAPYIGTAFVGCWLSDPINSRWGRRGTIFVAAHFCLWPVLASAFCNTWVQLFGCRLLLGVGMGTKASTVPIFAAENSPAPIRGALVMSWQLWTAFGIFLGTCANLVVKHIGPESWRYQLGSAFIPAVPLALLIYFCPESPRWYIKKDRYLDALHSLLRLRNSPVQAARDLYYIHVQLQVEKEFIGHGDYIGRFIELFTIPRIRRATLAAFVVMIAQQMCGINIIAFYSTTVFRDAGASDFNALLATWGFGLINFLFAFPAIWTIDTFGRRSLLLFTFPQMAWTLLAAGLCTLIPPGPAHIGMVALFVYLFAVFYSPGEGPVPFTYSAEVFPLSHREVGMAFAVATCLFWASVLSITFPLMLAKLGVRGSFGLYAMLNILALIMIFLAVPETKQRTLEELDYIFGVPTRVFARYQVTKALPWWCKRWLLFQKNATLEPLYQLDVADHHEEEDEIASTDNGYENDKARVEMKDIVGFPRGMTELQPNQPPSPSPRTSI</sequence>
<dbReference type="InterPro" id="IPR036259">
    <property type="entry name" value="MFS_trans_sf"/>
</dbReference>
<comment type="similarity">
    <text evidence="2">Belongs to the major facilitator superfamily. Sugar transporter (TC 2.A.1.1) family.</text>
</comment>
<evidence type="ECO:0000256" key="8">
    <source>
        <dbReference type="SAM" id="Phobius"/>
    </source>
</evidence>
<feature type="compositionally biased region" description="Low complexity" evidence="7">
    <location>
        <begin position="949"/>
        <end position="958"/>
    </location>
</feature>
<dbReference type="GO" id="GO:0015791">
    <property type="term" value="P:polyol transmembrane transport"/>
    <property type="evidence" value="ECO:0007669"/>
    <property type="project" value="UniProtKB-ARBA"/>
</dbReference>
<feature type="transmembrane region" description="Helical" evidence="8">
    <location>
        <begin position="1181"/>
        <end position="1204"/>
    </location>
</feature>
<evidence type="ECO:0000256" key="4">
    <source>
        <dbReference type="ARBA" id="ARBA00022692"/>
    </source>
</evidence>
<feature type="transmembrane region" description="Helical" evidence="8">
    <location>
        <begin position="1395"/>
        <end position="1415"/>
    </location>
</feature>
<dbReference type="NCBIfam" id="TIGR00879">
    <property type="entry name" value="SP"/>
    <property type="match status" value="1"/>
</dbReference>
<dbReference type="Pfam" id="PF00083">
    <property type="entry name" value="Sugar_tr"/>
    <property type="match status" value="1"/>
</dbReference>
<keyword evidence="4 8" id="KW-0812">Transmembrane</keyword>
<dbReference type="Pfam" id="PF12697">
    <property type="entry name" value="Abhydrolase_6"/>
    <property type="match status" value="1"/>
</dbReference>
<reference evidence="10 11" key="1">
    <citation type="journal article" date="2016" name="Front. Microbiol.">
        <title>Genome and transcriptome sequences reveal the specific parasitism of the nematophagous Purpureocillium lilacinum 36-1.</title>
        <authorList>
            <person name="Xie J."/>
            <person name="Li S."/>
            <person name="Mo C."/>
            <person name="Xiao X."/>
            <person name="Peng D."/>
            <person name="Wang G."/>
            <person name="Xiao Y."/>
        </authorList>
    </citation>
    <scope>NUCLEOTIDE SEQUENCE [LARGE SCALE GENOMIC DNA]</scope>
    <source>
        <strain evidence="10 11">36-1</strain>
    </source>
</reference>
<dbReference type="InterPro" id="IPR003663">
    <property type="entry name" value="Sugar/inositol_transpt"/>
</dbReference>
<dbReference type="InterPro" id="IPR029058">
    <property type="entry name" value="AB_hydrolase_fold"/>
</dbReference>
<evidence type="ECO:0000259" key="9">
    <source>
        <dbReference type="PROSITE" id="PS50850"/>
    </source>
</evidence>
<protein>
    <recommendedName>
        <fullName evidence="9">Major facilitator superfamily (MFS) profile domain-containing protein</fullName>
    </recommendedName>
</protein>
<evidence type="ECO:0000313" key="10">
    <source>
        <dbReference type="EMBL" id="PWI73854.1"/>
    </source>
</evidence>
<feature type="transmembrane region" description="Helical" evidence="8">
    <location>
        <begin position="1241"/>
        <end position="1262"/>
    </location>
</feature>
<feature type="transmembrane region" description="Helical" evidence="8">
    <location>
        <begin position="1525"/>
        <end position="1543"/>
    </location>
</feature>
<feature type="region of interest" description="Disordered" evidence="7">
    <location>
        <begin position="693"/>
        <end position="731"/>
    </location>
</feature>
<evidence type="ECO:0000256" key="2">
    <source>
        <dbReference type="ARBA" id="ARBA00010992"/>
    </source>
</evidence>
<evidence type="ECO:0000256" key="7">
    <source>
        <dbReference type="SAM" id="MobiDB-lite"/>
    </source>
</evidence>
<feature type="transmembrane region" description="Helical" evidence="8">
    <location>
        <begin position="1427"/>
        <end position="1449"/>
    </location>
</feature>
<dbReference type="InterPro" id="IPR050814">
    <property type="entry name" value="Myo-inositol_Transporter"/>
</dbReference>
<evidence type="ECO:0000256" key="5">
    <source>
        <dbReference type="ARBA" id="ARBA00022989"/>
    </source>
</evidence>
<dbReference type="InterPro" id="IPR020846">
    <property type="entry name" value="MFS_dom"/>
</dbReference>
<comment type="subcellular location">
    <subcellularLocation>
        <location evidence="1">Membrane</location>
        <topology evidence="1">Multi-pass membrane protein</topology>
    </subcellularLocation>
</comment>
<comment type="caution">
    <text evidence="10">The sequence shown here is derived from an EMBL/GenBank/DDBJ whole genome shotgun (WGS) entry which is preliminary data.</text>
</comment>
<gene>
    <name evidence="10" type="ORF">PCL_09130</name>
</gene>
<feature type="region of interest" description="Disordered" evidence="7">
    <location>
        <begin position="1632"/>
        <end position="1651"/>
    </location>
</feature>
<dbReference type="PROSITE" id="PS00217">
    <property type="entry name" value="SUGAR_TRANSPORT_2"/>
    <property type="match status" value="1"/>
</dbReference>
<feature type="compositionally biased region" description="Low complexity" evidence="7">
    <location>
        <begin position="974"/>
        <end position="984"/>
    </location>
</feature>
<feature type="transmembrane region" description="Helical" evidence="8">
    <location>
        <begin position="1149"/>
        <end position="1169"/>
    </location>
</feature>
<dbReference type="InterPro" id="IPR000073">
    <property type="entry name" value="AB_hydrolase_1"/>
</dbReference>
<feature type="transmembrane region" description="Helical" evidence="8">
    <location>
        <begin position="1455"/>
        <end position="1472"/>
    </location>
</feature>
<feature type="compositionally biased region" description="Basic residues" evidence="7">
    <location>
        <begin position="959"/>
        <end position="973"/>
    </location>
</feature>
<keyword evidence="5 8" id="KW-1133">Transmembrane helix</keyword>
<dbReference type="GO" id="GO:0015798">
    <property type="term" value="P:myo-inositol transport"/>
    <property type="evidence" value="ECO:0007669"/>
    <property type="project" value="UniProtKB-ARBA"/>
</dbReference>
<dbReference type="PROSITE" id="PS50850">
    <property type="entry name" value="MFS"/>
    <property type="match status" value="1"/>
</dbReference>
<dbReference type="InterPro" id="IPR005829">
    <property type="entry name" value="Sugar_transporter_CS"/>
</dbReference>
<evidence type="ECO:0000313" key="11">
    <source>
        <dbReference type="Proteomes" id="UP000245956"/>
    </source>
</evidence>
<feature type="domain" description="Major facilitator superfamily (MFS) profile" evidence="9">
    <location>
        <begin position="1109"/>
        <end position="1547"/>
    </location>
</feature>
<dbReference type="GO" id="GO:0022857">
    <property type="term" value="F:transmembrane transporter activity"/>
    <property type="evidence" value="ECO:0007669"/>
    <property type="project" value="InterPro"/>
</dbReference>
<evidence type="ECO:0000256" key="1">
    <source>
        <dbReference type="ARBA" id="ARBA00004141"/>
    </source>
</evidence>
<proteinExistence type="inferred from homology"/>
<dbReference type="PANTHER" id="PTHR48020:SF40">
    <property type="entry name" value="MAJOR FACILITATOR SUPERFAMILY (MFS) PROFILE DOMAIN-CONTAINING PROTEIN"/>
    <property type="match status" value="1"/>
</dbReference>
<dbReference type="FunFam" id="1.20.1250.20:FF:000474">
    <property type="entry name" value="Sugar transporter, putative"/>
    <property type="match status" value="1"/>
</dbReference>
<evidence type="ECO:0000256" key="3">
    <source>
        <dbReference type="ARBA" id="ARBA00022448"/>
    </source>
</evidence>
<dbReference type="SUPFAM" id="SSF53474">
    <property type="entry name" value="alpha/beta-Hydrolases"/>
    <property type="match status" value="1"/>
</dbReference>
<dbReference type="Gene3D" id="3.40.50.1820">
    <property type="entry name" value="alpha/beta hydrolase"/>
    <property type="match status" value="1"/>
</dbReference>
<name>A0A2U3EH60_PURLI</name>
<dbReference type="Proteomes" id="UP000245956">
    <property type="component" value="Unassembled WGS sequence"/>
</dbReference>
<accession>A0A2U3EH60</accession>
<dbReference type="Gene3D" id="1.20.1250.20">
    <property type="entry name" value="MFS general substrate transporter like domains"/>
    <property type="match status" value="1"/>
</dbReference>
<organism evidence="10 11">
    <name type="scientific">Purpureocillium lilacinum</name>
    <name type="common">Paecilomyces lilacinus</name>
    <dbReference type="NCBI Taxonomy" id="33203"/>
    <lineage>
        <taxon>Eukaryota</taxon>
        <taxon>Fungi</taxon>
        <taxon>Dikarya</taxon>
        <taxon>Ascomycota</taxon>
        <taxon>Pezizomycotina</taxon>
        <taxon>Sordariomycetes</taxon>
        <taxon>Hypocreomycetidae</taxon>
        <taxon>Hypocreales</taxon>
        <taxon>Ophiocordycipitaceae</taxon>
        <taxon>Purpureocillium</taxon>
    </lineage>
</organism>
<keyword evidence="3" id="KW-0813">Transport</keyword>
<dbReference type="InterPro" id="IPR005828">
    <property type="entry name" value="MFS_sugar_transport-like"/>
</dbReference>